<protein>
    <submittedName>
        <fullName evidence="1">Uncharacterized protein</fullName>
    </submittedName>
</protein>
<dbReference type="AlphaFoldDB" id="A0ABD0KKJ7"/>
<dbReference type="EMBL" id="JACVVK020000166">
    <property type="protein sequence ID" value="KAK7487315.1"/>
    <property type="molecule type" value="Genomic_DNA"/>
</dbReference>
<name>A0ABD0KKJ7_9CAEN</name>
<evidence type="ECO:0000313" key="1">
    <source>
        <dbReference type="EMBL" id="KAK7487315.1"/>
    </source>
</evidence>
<organism evidence="1 2">
    <name type="scientific">Batillaria attramentaria</name>
    <dbReference type="NCBI Taxonomy" id="370345"/>
    <lineage>
        <taxon>Eukaryota</taxon>
        <taxon>Metazoa</taxon>
        <taxon>Spiralia</taxon>
        <taxon>Lophotrochozoa</taxon>
        <taxon>Mollusca</taxon>
        <taxon>Gastropoda</taxon>
        <taxon>Caenogastropoda</taxon>
        <taxon>Sorbeoconcha</taxon>
        <taxon>Cerithioidea</taxon>
        <taxon>Batillariidae</taxon>
        <taxon>Batillaria</taxon>
    </lineage>
</organism>
<evidence type="ECO:0000313" key="2">
    <source>
        <dbReference type="Proteomes" id="UP001519460"/>
    </source>
</evidence>
<gene>
    <name evidence="1" type="ORF">BaRGS_00021404</name>
</gene>
<dbReference type="Proteomes" id="UP001519460">
    <property type="component" value="Unassembled WGS sequence"/>
</dbReference>
<sequence length="121" mass="13446">MYLQALPYLPAVPIQIYLRGVPYLQAKHLQALPYLPAVQYTSTSVQCHNPKQCTSKHYHTSQQCNTNLPLCIAMPPSTSPHVLHAPGYIKYTRVSHDINDISNHLQTPSLEPIAVSASPCL</sequence>
<accession>A0ABD0KKJ7</accession>
<keyword evidence="2" id="KW-1185">Reference proteome</keyword>
<proteinExistence type="predicted"/>
<reference evidence="1 2" key="1">
    <citation type="journal article" date="2023" name="Sci. Data">
        <title>Genome assembly of the Korean intertidal mud-creeper Batillaria attramentaria.</title>
        <authorList>
            <person name="Patra A.K."/>
            <person name="Ho P.T."/>
            <person name="Jun S."/>
            <person name="Lee S.J."/>
            <person name="Kim Y."/>
            <person name="Won Y.J."/>
        </authorList>
    </citation>
    <scope>NUCLEOTIDE SEQUENCE [LARGE SCALE GENOMIC DNA]</scope>
    <source>
        <strain evidence="1">Wonlab-2016</strain>
    </source>
</reference>
<comment type="caution">
    <text evidence="1">The sequence shown here is derived from an EMBL/GenBank/DDBJ whole genome shotgun (WGS) entry which is preliminary data.</text>
</comment>